<sequence>MSQDTTAKEVLKLYQQAVAARRRTHMRFPDQDPEAITRLTKRLKIFDLYGQASCRYICQEILRSLPPELCDVIIEYVIDHNDAIVKVNRICEPVYANTRGQSLEHHWKVEYVGRLMLARMMTVWYRNSNFVMHGTQYWREDWRDYSLRVFLNEEAPCLYLPRYRLITKISVTIHASSITVDWKQENRNWNGANSADLRPTWGQVVQGFEALFQLRSGASIQIIVHGSERIGLGDDRLDDILATCTAPILESMSRLKRAGYILSTTLLVGQRSFGYSLCEPNSLDEDAAHVPAGETGLIWRPCQPKVSVTWYQELQLIR</sequence>
<dbReference type="VEuPathDB" id="FungiDB:CC77DRAFT_1050155"/>
<reference evidence="1 2" key="1">
    <citation type="submission" date="2016-05" db="EMBL/GenBank/DDBJ databases">
        <title>Comparative analysis of secretome profiles of manganese(II)-oxidizing ascomycete fungi.</title>
        <authorList>
            <consortium name="DOE Joint Genome Institute"/>
            <person name="Zeiner C.A."/>
            <person name="Purvine S.O."/>
            <person name="Zink E.M."/>
            <person name="Wu S."/>
            <person name="Pasa-Tolic L."/>
            <person name="Chaput D.L."/>
            <person name="Haridas S."/>
            <person name="Grigoriev I.V."/>
            <person name="Santelli C.M."/>
            <person name="Hansel C.M."/>
        </authorList>
    </citation>
    <scope>NUCLEOTIDE SEQUENCE [LARGE SCALE GENOMIC DNA]</scope>
    <source>
        <strain evidence="1 2">SRC1lrK2f</strain>
    </source>
</reference>
<dbReference type="GeneID" id="29113208"/>
<dbReference type="Proteomes" id="UP000077248">
    <property type="component" value="Unassembled WGS sequence"/>
</dbReference>
<proteinExistence type="predicted"/>
<evidence type="ECO:0000313" key="2">
    <source>
        <dbReference type="Proteomes" id="UP000077248"/>
    </source>
</evidence>
<dbReference type="KEGG" id="aalt:CC77DRAFT_1050155"/>
<organism evidence="1 2">
    <name type="scientific">Alternaria alternata</name>
    <name type="common">Alternaria rot fungus</name>
    <name type="synonym">Torula alternata</name>
    <dbReference type="NCBI Taxonomy" id="5599"/>
    <lineage>
        <taxon>Eukaryota</taxon>
        <taxon>Fungi</taxon>
        <taxon>Dikarya</taxon>
        <taxon>Ascomycota</taxon>
        <taxon>Pezizomycotina</taxon>
        <taxon>Dothideomycetes</taxon>
        <taxon>Pleosporomycetidae</taxon>
        <taxon>Pleosporales</taxon>
        <taxon>Pleosporineae</taxon>
        <taxon>Pleosporaceae</taxon>
        <taxon>Alternaria</taxon>
        <taxon>Alternaria sect. Alternaria</taxon>
        <taxon>Alternaria alternata complex</taxon>
    </lineage>
</organism>
<gene>
    <name evidence="1" type="ORF">CC77DRAFT_1050155</name>
</gene>
<dbReference type="AlphaFoldDB" id="A0A177DN45"/>
<dbReference type="EMBL" id="KV441478">
    <property type="protein sequence ID" value="OAG20778.1"/>
    <property type="molecule type" value="Genomic_DNA"/>
</dbReference>
<keyword evidence="2" id="KW-1185">Reference proteome</keyword>
<dbReference type="RefSeq" id="XP_018386199.1">
    <property type="nucleotide sequence ID" value="XM_018527614.1"/>
</dbReference>
<protein>
    <submittedName>
        <fullName evidence="1">Uncharacterized protein</fullName>
    </submittedName>
</protein>
<accession>A0A177DN45</accession>
<name>A0A177DN45_ALTAL</name>
<evidence type="ECO:0000313" key="1">
    <source>
        <dbReference type="EMBL" id="OAG20778.1"/>
    </source>
</evidence>